<reference evidence="9 10" key="1">
    <citation type="submission" date="2020-10" db="EMBL/GenBank/DDBJ databases">
        <title>Whole genome sequence of oil-degrading bacteria Rhodococcus pyridinivorans strain 5Ap.</title>
        <authorList>
            <person name="Akhremchuk A.E."/>
            <person name="Valentovich L.N."/>
            <person name="Charniauskaya M.I."/>
            <person name="Bukliarevich H.A."/>
            <person name="Titok M.A."/>
        </authorList>
    </citation>
    <scope>NUCLEOTIDE SEQUENCE [LARGE SCALE GENOMIC DNA]</scope>
    <source>
        <strain evidence="9 10">5Ap</strain>
    </source>
</reference>
<gene>
    <name evidence="9" type="ORF">INP59_02630</name>
</gene>
<organism evidence="9 10">
    <name type="scientific">Rhodococcus pyridinivorans</name>
    <dbReference type="NCBI Taxonomy" id="103816"/>
    <lineage>
        <taxon>Bacteria</taxon>
        <taxon>Bacillati</taxon>
        <taxon>Actinomycetota</taxon>
        <taxon>Actinomycetes</taxon>
        <taxon>Mycobacteriales</taxon>
        <taxon>Nocardiaceae</taxon>
        <taxon>Rhodococcus</taxon>
    </lineage>
</organism>
<comment type="subcellular location">
    <subcellularLocation>
        <location evidence="1">Cell membrane</location>
        <topology evidence="1">Multi-pass membrane protein</topology>
    </subcellularLocation>
</comment>
<keyword evidence="5 7" id="KW-1133">Transmembrane helix</keyword>
<feature type="transmembrane region" description="Helical" evidence="7">
    <location>
        <begin position="287"/>
        <end position="308"/>
    </location>
</feature>
<dbReference type="PANTHER" id="PTHR43738">
    <property type="entry name" value="ABC TRANSPORTER, MEMBRANE PROTEIN"/>
    <property type="match status" value="1"/>
</dbReference>
<evidence type="ECO:0000256" key="5">
    <source>
        <dbReference type="ARBA" id="ARBA00022989"/>
    </source>
</evidence>
<keyword evidence="10" id="KW-1185">Reference proteome</keyword>
<keyword evidence="6 7" id="KW-0472">Membrane</keyword>
<feature type="domain" description="ABC3 transporter permease C-terminal" evidence="8">
    <location>
        <begin position="239"/>
        <end position="347"/>
    </location>
</feature>
<evidence type="ECO:0000313" key="10">
    <source>
        <dbReference type="Proteomes" id="UP000593818"/>
    </source>
</evidence>
<dbReference type="Pfam" id="PF02687">
    <property type="entry name" value="FtsX"/>
    <property type="match status" value="1"/>
</dbReference>
<dbReference type="GO" id="GO:0005886">
    <property type="term" value="C:plasma membrane"/>
    <property type="evidence" value="ECO:0007669"/>
    <property type="project" value="UniProtKB-SubCell"/>
</dbReference>
<evidence type="ECO:0000256" key="6">
    <source>
        <dbReference type="ARBA" id="ARBA00023136"/>
    </source>
</evidence>
<feature type="transmembrane region" description="Helical" evidence="7">
    <location>
        <begin position="320"/>
        <end position="340"/>
    </location>
</feature>
<dbReference type="AlphaFoldDB" id="A0A7M2XPP0"/>
<evidence type="ECO:0000259" key="8">
    <source>
        <dbReference type="Pfam" id="PF02687"/>
    </source>
</evidence>
<keyword evidence="3" id="KW-1003">Cell membrane</keyword>
<protein>
    <submittedName>
        <fullName evidence="9">ABC transporter permease</fullName>
    </submittedName>
</protein>
<evidence type="ECO:0000256" key="3">
    <source>
        <dbReference type="ARBA" id="ARBA00022475"/>
    </source>
</evidence>
<sequence length="355" mass="36202">MFLAFRDLRFAKGRFTLMTSALFLISLMVVTLSGLTSGLGNRSIAAIENIGADHFAFGAPPDGRSVSFAESTVTTRQYAELAEADGVDAASIIGVAPARISVDGREVAASAFGVDGHSFAAPVVLGAGSVAVDADLANDNGWTNGTRILMSGKVFTITALVDDSFYSHQPVVWMDHDAWMSLPSAGGSDGTVVALRTSAGFDADSVGEATGTAVTDGRGALNAIGSYTSERGSLLLMQTMLMIVSALVVGAFFTVWTIQRGQDLAVLKAVGASTRYLLQDALGQSSIVLVLGSGLGTLAAAGLGTAASQSVPFSLTMSTTVVPFLALVATGMIGAAASLVRIAKVDPLAALAAAR</sequence>
<dbReference type="InterPro" id="IPR003838">
    <property type="entry name" value="ABC3_permease_C"/>
</dbReference>
<keyword evidence="4 7" id="KW-0812">Transmembrane</keyword>
<evidence type="ECO:0000256" key="7">
    <source>
        <dbReference type="SAM" id="Phobius"/>
    </source>
</evidence>
<proteinExistence type="predicted"/>
<dbReference type="RefSeq" id="WP_138841574.1">
    <property type="nucleotide sequence ID" value="NZ_CP040719.1"/>
</dbReference>
<evidence type="ECO:0000256" key="4">
    <source>
        <dbReference type="ARBA" id="ARBA00022692"/>
    </source>
</evidence>
<dbReference type="EMBL" id="CP063450">
    <property type="protein sequence ID" value="QOV99322.1"/>
    <property type="molecule type" value="Genomic_DNA"/>
</dbReference>
<name>A0A7M2XPP0_9NOCA</name>
<evidence type="ECO:0000313" key="9">
    <source>
        <dbReference type="EMBL" id="QOV99322.1"/>
    </source>
</evidence>
<feature type="transmembrane region" description="Helical" evidence="7">
    <location>
        <begin position="235"/>
        <end position="258"/>
    </location>
</feature>
<dbReference type="InterPro" id="IPR051125">
    <property type="entry name" value="ABC-4/HrtB_transporter"/>
</dbReference>
<keyword evidence="2" id="KW-0813">Transport</keyword>
<accession>A0A7M2XPP0</accession>
<evidence type="ECO:0000256" key="2">
    <source>
        <dbReference type="ARBA" id="ARBA00022448"/>
    </source>
</evidence>
<dbReference type="PANTHER" id="PTHR43738:SF1">
    <property type="entry name" value="HEMIN TRANSPORT SYSTEM PERMEASE PROTEIN HRTB-RELATED"/>
    <property type="match status" value="1"/>
</dbReference>
<evidence type="ECO:0000256" key="1">
    <source>
        <dbReference type="ARBA" id="ARBA00004651"/>
    </source>
</evidence>
<dbReference type="Proteomes" id="UP000593818">
    <property type="component" value="Chromosome"/>
</dbReference>